<comment type="caution">
    <text evidence="1">The sequence shown here is derived from an EMBL/GenBank/DDBJ whole genome shotgun (WGS) entry which is preliminary data.</text>
</comment>
<evidence type="ECO:0000313" key="1">
    <source>
        <dbReference type="EMBL" id="MBH8577755.1"/>
    </source>
</evidence>
<evidence type="ECO:0000313" key="2">
    <source>
        <dbReference type="Proteomes" id="UP000662314"/>
    </source>
</evidence>
<dbReference type="Proteomes" id="UP000662314">
    <property type="component" value="Unassembled WGS sequence"/>
</dbReference>
<reference evidence="1 2" key="1">
    <citation type="journal article" date="2021" name="Int. J. Syst. Evol. Microbiol.">
        <title>Amazonocrinis nigriterrae gen. nov., sp. nov., Atlanticothrix silvestris gen. nov., sp. nov. and Dendronalium phyllosphericum gen. nov., sp. nov., nostocacean cyanobacteria from Brazilian environments.</title>
        <authorList>
            <person name="Alvarenga D.O."/>
            <person name="Andreote A.P.D."/>
            <person name="Branco L.H.Z."/>
            <person name="Delbaje E."/>
            <person name="Cruz R.B."/>
            <person name="Varani A.M."/>
            <person name="Fiore M.F."/>
        </authorList>
    </citation>
    <scope>NUCLEOTIDE SEQUENCE [LARGE SCALE GENOMIC DNA]</scope>
    <source>
        <strain evidence="1 2">CENA369</strain>
    </source>
</reference>
<name>A0A8J7I7U2_9NOST</name>
<dbReference type="EMBL" id="JAECZA010000291">
    <property type="protein sequence ID" value="MBH8577755.1"/>
    <property type="molecule type" value="Genomic_DNA"/>
</dbReference>
<organism evidence="1 2">
    <name type="scientific">Dendronalium phyllosphericum CENA369</name>
    <dbReference type="NCBI Taxonomy" id="1725256"/>
    <lineage>
        <taxon>Bacteria</taxon>
        <taxon>Bacillati</taxon>
        <taxon>Cyanobacteriota</taxon>
        <taxon>Cyanophyceae</taxon>
        <taxon>Nostocales</taxon>
        <taxon>Nostocaceae</taxon>
        <taxon>Dendronalium</taxon>
        <taxon>Dendronalium phyllosphericum</taxon>
    </lineage>
</organism>
<dbReference type="RefSeq" id="WP_214436442.1">
    <property type="nucleotide sequence ID" value="NZ_CAWPUQ010000227.1"/>
</dbReference>
<accession>A0A8J7I7U2</accession>
<gene>
    <name evidence="1" type="ORF">I8752_33285</name>
</gene>
<keyword evidence="2" id="KW-1185">Reference proteome</keyword>
<proteinExistence type="predicted"/>
<dbReference type="AlphaFoldDB" id="A0A8J7I7U2"/>
<protein>
    <submittedName>
        <fullName evidence="1">Uncharacterized protein</fullName>
    </submittedName>
</protein>
<sequence length="97" mass="10682">MPTVLTAQTLPYGTGRRPHTCPSMVEPKTGAPSVEQAKMYFLCDQEWESSSSSALWLIGTLILEVAPNSRPANITDLKFNTRHGGEHLSMNTEQPHS</sequence>